<evidence type="ECO:0000256" key="5">
    <source>
        <dbReference type="ARBA" id="ARBA00023015"/>
    </source>
</evidence>
<keyword evidence="2" id="KW-0963">Cytoplasm</keyword>
<feature type="domain" description="OmpR/PhoB-type" evidence="11">
    <location>
        <begin position="130"/>
        <end position="229"/>
    </location>
</feature>
<dbReference type="Pfam" id="PF00072">
    <property type="entry name" value="Response_reg"/>
    <property type="match status" value="1"/>
</dbReference>
<dbReference type="InterPro" id="IPR016032">
    <property type="entry name" value="Sig_transdc_resp-reg_C-effctor"/>
</dbReference>
<evidence type="ECO:0000256" key="8">
    <source>
        <dbReference type="PROSITE-ProRule" id="PRU00169"/>
    </source>
</evidence>
<dbReference type="EMBL" id="UGTA01000001">
    <property type="protein sequence ID" value="SUB58749.1"/>
    <property type="molecule type" value="Genomic_DNA"/>
</dbReference>
<dbReference type="InterPro" id="IPR039420">
    <property type="entry name" value="WalR-like"/>
</dbReference>
<dbReference type="SUPFAM" id="SSF46894">
    <property type="entry name" value="C-terminal effector domain of the bipartite response regulators"/>
    <property type="match status" value="1"/>
</dbReference>
<dbReference type="GO" id="GO:0006355">
    <property type="term" value="P:regulation of DNA-templated transcription"/>
    <property type="evidence" value="ECO:0007669"/>
    <property type="project" value="InterPro"/>
</dbReference>
<dbReference type="PANTHER" id="PTHR48111:SF39">
    <property type="entry name" value="TRANSCRIPTIONAL REGULATORY PROTEIN CPXR"/>
    <property type="match status" value="1"/>
</dbReference>
<dbReference type="SMART" id="SM00448">
    <property type="entry name" value="REC"/>
    <property type="match status" value="1"/>
</dbReference>
<evidence type="ECO:0000256" key="9">
    <source>
        <dbReference type="PROSITE-ProRule" id="PRU01091"/>
    </source>
</evidence>
<dbReference type="Gene3D" id="3.40.50.2300">
    <property type="match status" value="1"/>
</dbReference>
<dbReference type="SMART" id="SM00862">
    <property type="entry name" value="Trans_reg_C"/>
    <property type="match status" value="1"/>
</dbReference>
<dbReference type="Gene3D" id="6.10.250.690">
    <property type="match status" value="1"/>
</dbReference>
<dbReference type="PROSITE" id="PS50110">
    <property type="entry name" value="RESPONSE_REGULATORY"/>
    <property type="match status" value="1"/>
</dbReference>
<evidence type="ECO:0000313" key="12">
    <source>
        <dbReference type="EMBL" id="SUB58749.1"/>
    </source>
</evidence>
<gene>
    <name evidence="12" type="primary">phoP</name>
    <name evidence="12" type="ORF">NCTC12872_00717</name>
</gene>
<dbReference type="SUPFAM" id="SSF52172">
    <property type="entry name" value="CheY-like"/>
    <property type="match status" value="1"/>
</dbReference>
<name>A0A379C998_9PAST</name>
<dbReference type="InterPro" id="IPR011006">
    <property type="entry name" value="CheY-like_superfamily"/>
</dbReference>
<evidence type="ECO:0000259" key="10">
    <source>
        <dbReference type="PROSITE" id="PS50110"/>
    </source>
</evidence>
<feature type="DNA-binding region" description="OmpR/PhoB-type" evidence="9">
    <location>
        <begin position="130"/>
        <end position="229"/>
    </location>
</feature>
<dbReference type="InterPro" id="IPR036388">
    <property type="entry name" value="WH-like_DNA-bd_sf"/>
</dbReference>
<dbReference type="InterPro" id="IPR001867">
    <property type="entry name" value="OmpR/PhoB-type_DNA-bd"/>
</dbReference>
<keyword evidence="13" id="KW-1185">Reference proteome</keyword>
<keyword evidence="4" id="KW-0902">Two-component regulatory system</keyword>
<dbReference type="OrthoDB" id="9802426at2"/>
<dbReference type="PROSITE" id="PS51755">
    <property type="entry name" value="OMPR_PHOB"/>
    <property type="match status" value="1"/>
</dbReference>
<accession>A0A379C998</accession>
<feature type="modified residue" description="4-aspartylphosphate" evidence="8">
    <location>
        <position position="52"/>
    </location>
</feature>
<organism evidence="12 13">
    <name type="scientific">Phocoenobacter uteri</name>
    <dbReference type="NCBI Taxonomy" id="146806"/>
    <lineage>
        <taxon>Bacteria</taxon>
        <taxon>Pseudomonadati</taxon>
        <taxon>Pseudomonadota</taxon>
        <taxon>Gammaproteobacteria</taxon>
        <taxon>Pasteurellales</taxon>
        <taxon>Pasteurellaceae</taxon>
        <taxon>Phocoenobacter</taxon>
    </lineage>
</organism>
<evidence type="ECO:0000256" key="1">
    <source>
        <dbReference type="ARBA" id="ARBA00004496"/>
    </source>
</evidence>
<dbReference type="GO" id="GO:0032993">
    <property type="term" value="C:protein-DNA complex"/>
    <property type="evidence" value="ECO:0007669"/>
    <property type="project" value="TreeGrafter"/>
</dbReference>
<evidence type="ECO:0000256" key="4">
    <source>
        <dbReference type="ARBA" id="ARBA00023012"/>
    </source>
</evidence>
<dbReference type="GO" id="GO:0005829">
    <property type="term" value="C:cytosol"/>
    <property type="evidence" value="ECO:0007669"/>
    <property type="project" value="TreeGrafter"/>
</dbReference>
<sequence length="232" mass="26708">MSKILLVDDDITLTQSLMKLLTLENFEIQAVHNGQDTLARLEAQQYDLILLDINMPILNGIETLKQIRQKYQTPVLMVSTRNQDIDRILAFDLGADDYLAKPFNERELVARVKAILRRSMPSSTNKDTPCKKIMFCGIELNINAQQARYNQQDLQLTSTEFLLFSLFVDKPNTLFSRDVLSLKILGKELSPYDRAIDMHISNLRKKLPKRKDSLAWFKTIRGKGYLLIAESM</sequence>
<evidence type="ECO:0000256" key="7">
    <source>
        <dbReference type="ARBA" id="ARBA00023163"/>
    </source>
</evidence>
<dbReference type="Gene3D" id="1.10.10.10">
    <property type="entry name" value="Winged helix-like DNA-binding domain superfamily/Winged helix DNA-binding domain"/>
    <property type="match status" value="1"/>
</dbReference>
<dbReference type="Proteomes" id="UP000255417">
    <property type="component" value="Unassembled WGS sequence"/>
</dbReference>
<keyword evidence="6 9" id="KW-0238">DNA-binding</keyword>
<dbReference type="PANTHER" id="PTHR48111">
    <property type="entry name" value="REGULATOR OF RPOS"/>
    <property type="match status" value="1"/>
</dbReference>
<dbReference type="CDD" id="cd00383">
    <property type="entry name" value="trans_reg_C"/>
    <property type="match status" value="1"/>
</dbReference>
<evidence type="ECO:0000256" key="2">
    <source>
        <dbReference type="ARBA" id="ARBA00022490"/>
    </source>
</evidence>
<dbReference type="RefSeq" id="WP_115315260.1">
    <property type="nucleotide sequence ID" value="NZ_LWIF01000001.1"/>
</dbReference>
<dbReference type="InterPro" id="IPR001789">
    <property type="entry name" value="Sig_transdc_resp-reg_receiver"/>
</dbReference>
<dbReference type="AlphaFoldDB" id="A0A379C998"/>
<dbReference type="GO" id="GO:0000156">
    <property type="term" value="F:phosphorelay response regulator activity"/>
    <property type="evidence" value="ECO:0007669"/>
    <property type="project" value="TreeGrafter"/>
</dbReference>
<evidence type="ECO:0000256" key="3">
    <source>
        <dbReference type="ARBA" id="ARBA00022553"/>
    </source>
</evidence>
<protein>
    <submittedName>
        <fullName evidence="12">Alkaline phosphatase synthesis transcriptional regulatory protein phoP</fullName>
    </submittedName>
</protein>
<evidence type="ECO:0000313" key="13">
    <source>
        <dbReference type="Proteomes" id="UP000255417"/>
    </source>
</evidence>
<evidence type="ECO:0000259" key="11">
    <source>
        <dbReference type="PROSITE" id="PS51755"/>
    </source>
</evidence>
<keyword evidence="5" id="KW-0805">Transcription regulation</keyword>
<feature type="domain" description="Response regulatory" evidence="10">
    <location>
        <begin position="3"/>
        <end position="116"/>
    </location>
</feature>
<reference evidence="12 13" key="1">
    <citation type="submission" date="2018-06" db="EMBL/GenBank/DDBJ databases">
        <authorList>
            <consortium name="Pathogen Informatics"/>
            <person name="Doyle S."/>
        </authorList>
    </citation>
    <scope>NUCLEOTIDE SEQUENCE [LARGE SCALE GENOMIC DNA]</scope>
    <source>
        <strain evidence="12 13">NCTC12872</strain>
    </source>
</reference>
<evidence type="ECO:0000256" key="6">
    <source>
        <dbReference type="ARBA" id="ARBA00023125"/>
    </source>
</evidence>
<keyword evidence="3 8" id="KW-0597">Phosphoprotein</keyword>
<proteinExistence type="predicted"/>
<keyword evidence="7" id="KW-0804">Transcription</keyword>
<comment type="subcellular location">
    <subcellularLocation>
        <location evidence="1">Cytoplasm</location>
    </subcellularLocation>
</comment>
<dbReference type="Pfam" id="PF00486">
    <property type="entry name" value="Trans_reg_C"/>
    <property type="match status" value="1"/>
</dbReference>
<dbReference type="GO" id="GO:0000976">
    <property type="term" value="F:transcription cis-regulatory region binding"/>
    <property type="evidence" value="ECO:0007669"/>
    <property type="project" value="TreeGrafter"/>
</dbReference>